<accession>A0A1C0B5F6</accession>
<reference evidence="3" key="1">
    <citation type="submission" date="2015-05" db="EMBL/GenBank/DDBJ databases">
        <authorList>
            <person name="Rovetto F."/>
            <person name="Cocolin L."/>
            <person name="Illeghems K."/>
            <person name="Van Nieuwerburgh F."/>
            <person name="Houf K."/>
        </authorList>
    </citation>
    <scope>NUCLEOTIDE SEQUENCE [LARGE SCALE GENOMIC DNA]</scope>
    <source>
        <strain evidence="3">DU22</strain>
    </source>
</reference>
<dbReference type="Proteomes" id="UP000308001">
    <property type="component" value="Unassembled WGS sequence"/>
</dbReference>
<dbReference type="EMBL" id="VBUF01000005">
    <property type="protein sequence ID" value="TLS71097.1"/>
    <property type="molecule type" value="Genomic_DNA"/>
</dbReference>
<evidence type="ECO:0000313" key="4">
    <source>
        <dbReference type="Proteomes" id="UP000308001"/>
    </source>
</evidence>
<evidence type="ECO:0000313" key="3">
    <source>
        <dbReference type="Proteomes" id="UP000093281"/>
    </source>
</evidence>
<sequence>MKNFLKVVFLGILGFSLLVFLTIPDRKIGNSILSFEKLPNNFEIVNKTINIKKDEIFKTLPIYLVVLNHDSLAVFKDFKNNLDKNIVFIANISNTPWLIKKSVVESELENMFRNSNTILINDSKGDWIKSLALNDNSMNSYFIYKIELDKKISFISKNSVKMGALQDGISEEEIKEEIERFIKLL</sequence>
<gene>
    <name evidence="1" type="ORF">AAX29_01800</name>
    <name evidence="2" type="ORF">FE246_09040</name>
</gene>
<evidence type="ECO:0000313" key="2">
    <source>
        <dbReference type="EMBL" id="TLS71097.1"/>
    </source>
</evidence>
<dbReference type="AlphaFoldDB" id="A0A1C0B5F6"/>
<dbReference type="STRING" id="544718.AAX25_01626"/>
<dbReference type="Proteomes" id="UP000093281">
    <property type="component" value="Unassembled WGS sequence"/>
</dbReference>
<reference evidence="2 4" key="3">
    <citation type="submission" date="2019-05" db="EMBL/GenBank/DDBJ databases">
        <title>Arcobacter cibarius and Arcobacter thereius providing challenges in identification an antibiotic susceptibility and Quinolone resistance.</title>
        <authorList>
            <person name="Busch A."/>
            <person name="Hanel I."/>
            <person name="Hotzel H."/>
            <person name="Tomaso H."/>
        </authorList>
    </citation>
    <scope>NUCLEOTIDE SEQUENCE [LARGE SCALE GENOMIC DNA]</scope>
    <source>
        <strain evidence="2 4">17CS1191_2</strain>
    </source>
</reference>
<comment type="caution">
    <text evidence="1">The sequence shown here is derived from an EMBL/GenBank/DDBJ whole genome shotgun (WGS) entry which is preliminary data.</text>
</comment>
<reference evidence="1" key="2">
    <citation type="submission" date="2015-05" db="EMBL/GenBank/DDBJ databases">
        <authorList>
            <person name="Wang D.B."/>
            <person name="Wang M."/>
        </authorList>
    </citation>
    <scope>NUCLEOTIDE SEQUENCE [LARGE SCALE GENOMIC DNA]</scope>
    <source>
        <strain evidence="1">DU22</strain>
    </source>
</reference>
<proteinExistence type="predicted"/>
<organism evidence="1 3">
    <name type="scientific">Aliarcobacter thereius</name>
    <dbReference type="NCBI Taxonomy" id="544718"/>
    <lineage>
        <taxon>Bacteria</taxon>
        <taxon>Pseudomonadati</taxon>
        <taxon>Campylobacterota</taxon>
        <taxon>Epsilonproteobacteria</taxon>
        <taxon>Campylobacterales</taxon>
        <taxon>Arcobacteraceae</taxon>
        <taxon>Aliarcobacter</taxon>
    </lineage>
</organism>
<dbReference type="RefSeq" id="WP_066187336.1">
    <property type="nucleotide sequence ID" value="NZ_LCUJ01000008.1"/>
</dbReference>
<evidence type="ECO:0000313" key="1">
    <source>
        <dbReference type="EMBL" id="OCL97944.1"/>
    </source>
</evidence>
<protein>
    <submittedName>
        <fullName evidence="1">Uncharacterized protein</fullName>
    </submittedName>
</protein>
<dbReference type="OrthoDB" id="5343867at2"/>
<dbReference type="EMBL" id="LCUJ01000008">
    <property type="protein sequence ID" value="OCL97944.1"/>
    <property type="molecule type" value="Genomic_DNA"/>
</dbReference>
<name>A0A1C0B5F6_9BACT</name>